<name>A0A381PWP0_9ZZZZ</name>
<organism evidence="1">
    <name type="scientific">marine metagenome</name>
    <dbReference type="NCBI Taxonomy" id="408172"/>
    <lineage>
        <taxon>unclassified sequences</taxon>
        <taxon>metagenomes</taxon>
        <taxon>ecological metagenomes</taxon>
    </lineage>
</organism>
<accession>A0A381PWP0</accession>
<dbReference type="AlphaFoldDB" id="A0A381PWP0"/>
<dbReference type="SUPFAM" id="SSF49503">
    <property type="entry name" value="Cupredoxins"/>
    <property type="match status" value="1"/>
</dbReference>
<protein>
    <recommendedName>
        <fullName evidence="2">EfeO-type cupredoxin-like domain-containing protein</fullName>
    </recommendedName>
</protein>
<evidence type="ECO:0000313" key="1">
    <source>
        <dbReference type="EMBL" id="SUZ71435.1"/>
    </source>
</evidence>
<dbReference type="EMBL" id="UINC01001121">
    <property type="protein sequence ID" value="SUZ71435.1"/>
    <property type="molecule type" value="Genomic_DNA"/>
</dbReference>
<dbReference type="Gene3D" id="2.60.40.420">
    <property type="entry name" value="Cupredoxins - blue copper proteins"/>
    <property type="match status" value="1"/>
</dbReference>
<evidence type="ECO:0008006" key="2">
    <source>
        <dbReference type="Google" id="ProtNLM"/>
    </source>
</evidence>
<sequence length="102" mass="11442">VEIDLDEFVVLMDARLPTGPMTLRLANRGFEEHNLAFFVLESDSIVWETDGRLNPGERRSVTLDLAAGEYRAVCNFSDHEDRGMIVEFRAQENTPRGDGADG</sequence>
<feature type="non-terminal residue" evidence="1">
    <location>
        <position position="1"/>
    </location>
</feature>
<dbReference type="InterPro" id="IPR008972">
    <property type="entry name" value="Cupredoxin"/>
</dbReference>
<gene>
    <name evidence="1" type="ORF">METZ01_LOCUS24289</name>
</gene>
<proteinExistence type="predicted"/>
<reference evidence="1" key="1">
    <citation type="submission" date="2018-05" db="EMBL/GenBank/DDBJ databases">
        <authorList>
            <person name="Lanie J.A."/>
            <person name="Ng W.-L."/>
            <person name="Kazmierczak K.M."/>
            <person name="Andrzejewski T.M."/>
            <person name="Davidsen T.M."/>
            <person name="Wayne K.J."/>
            <person name="Tettelin H."/>
            <person name="Glass J.I."/>
            <person name="Rusch D."/>
            <person name="Podicherti R."/>
            <person name="Tsui H.-C.T."/>
            <person name="Winkler M.E."/>
        </authorList>
    </citation>
    <scope>NUCLEOTIDE SEQUENCE</scope>
</reference>